<name>J7LGM9_NOCAA</name>
<evidence type="ECO:0000313" key="3">
    <source>
        <dbReference type="Proteomes" id="UP000003779"/>
    </source>
</evidence>
<feature type="compositionally biased region" description="Basic and acidic residues" evidence="1">
    <location>
        <begin position="23"/>
        <end position="55"/>
    </location>
</feature>
<reference evidence="2 3" key="1">
    <citation type="journal article" date="2012" name="J. Bacteriol.">
        <title>Whole-Genome Sequence of Nocardiopsis alba Strain ATCC BAA-2165, Associated with Honeybees.</title>
        <authorList>
            <person name="Qiao J."/>
            <person name="Chen L."/>
            <person name="Li Y."/>
            <person name="Wang J."/>
            <person name="Zhang W."/>
            <person name="Chen S."/>
        </authorList>
    </citation>
    <scope>NUCLEOTIDE SEQUENCE [LARGE SCALE GENOMIC DNA]</scope>
    <source>
        <strain evidence="3">ATCC BAA-2165 / BE74</strain>
    </source>
</reference>
<protein>
    <submittedName>
        <fullName evidence="2">Uncharacterized protein</fullName>
    </submittedName>
</protein>
<dbReference type="KEGG" id="nal:B005_1448"/>
<proteinExistence type="predicted"/>
<reference evidence="3" key="2">
    <citation type="submission" date="2012-08" db="EMBL/GenBank/DDBJ databases">
        <title>Whole-genome sequence of Nocardiopsis alba strain ATCC BAA-2165 associated with honeybees.</title>
        <authorList>
            <person name="Qiao J."/>
            <person name="Chen L."/>
            <person name="Li Y."/>
            <person name="Wang J."/>
            <person name="Zhang W."/>
            <person name="Chen S."/>
        </authorList>
    </citation>
    <scope>NUCLEOTIDE SEQUENCE [LARGE SCALE GENOMIC DNA]</scope>
    <source>
        <strain evidence="3">ATCC BAA-2165 / BE74</strain>
    </source>
</reference>
<evidence type="ECO:0000313" key="2">
    <source>
        <dbReference type="EMBL" id="AFR09767.1"/>
    </source>
</evidence>
<dbReference type="STRING" id="1205910.B005_1448"/>
<gene>
    <name evidence="2" type="ordered locus">B005_1448</name>
</gene>
<accession>J7LGM9</accession>
<sequence length="55" mass="6203">MLKRLDREPLAAMRTRTLYQFPFDRHPGAARGERGGRPGPDRPGVEEGRDAGVER</sequence>
<dbReference type="HOGENOM" id="CLU_3027728_0_0_11"/>
<dbReference type="Proteomes" id="UP000003779">
    <property type="component" value="Chromosome"/>
</dbReference>
<dbReference type="AlphaFoldDB" id="J7LGM9"/>
<dbReference type="EMBL" id="CP003788">
    <property type="protein sequence ID" value="AFR09767.1"/>
    <property type="molecule type" value="Genomic_DNA"/>
</dbReference>
<dbReference type="PATRIC" id="fig|1205910.3.peg.1369"/>
<feature type="region of interest" description="Disordered" evidence="1">
    <location>
        <begin position="18"/>
        <end position="55"/>
    </location>
</feature>
<organism evidence="2 3">
    <name type="scientific">Nocardiopsis alba (strain ATCC BAA-2165 / BE74)</name>
    <dbReference type="NCBI Taxonomy" id="1205910"/>
    <lineage>
        <taxon>Bacteria</taxon>
        <taxon>Bacillati</taxon>
        <taxon>Actinomycetota</taxon>
        <taxon>Actinomycetes</taxon>
        <taxon>Streptosporangiales</taxon>
        <taxon>Nocardiopsidaceae</taxon>
        <taxon>Nocardiopsis</taxon>
    </lineage>
</organism>
<evidence type="ECO:0000256" key="1">
    <source>
        <dbReference type="SAM" id="MobiDB-lite"/>
    </source>
</evidence>